<dbReference type="GO" id="GO:0047471">
    <property type="term" value="F:maltose alpha-D-glucosyltransferase activity"/>
    <property type="evidence" value="ECO:0007669"/>
    <property type="project" value="UniProtKB-EC"/>
</dbReference>
<dbReference type="Pfam" id="PF00128">
    <property type="entry name" value="Alpha-amylase"/>
    <property type="match status" value="2"/>
</dbReference>
<dbReference type="PANTHER" id="PTHR10357">
    <property type="entry name" value="ALPHA-AMYLASE FAMILY MEMBER"/>
    <property type="match status" value="1"/>
</dbReference>
<feature type="domain" description="Glycosyl hydrolase family 13 catalytic" evidence="8">
    <location>
        <begin position="16"/>
        <end position="414"/>
    </location>
</feature>
<comment type="catalytic activity">
    <reaction evidence="1">
        <text>D-maltose = alpha,alpha-trehalose</text>
        <dbReference type="Rhea" id="RHEA:15145"/>
        <dbReference type="ChEBI" id="CHEBI:16551"/>
        <dbReference type="ChEBI" id="CHEBI:17306"/>
        <dbReference type="EC" id="5.4.99.16"/>
    </reaction>
</comment>
<dbReference type="InterPro" id="IPR013780">
    <property type="entry name" value="Glyco_hydro_b"/>
</dbReference>
<dbReference type="RefSeq" id="WP_395824873.1">
    <property type="nucleotide sequence ID" value="NZ_CP043494.1"/>
</dbReference>
<dbReference type="InterPro" id="IPR006047">
    <property type="entry name" value="GH13_cat_dom"/>
</dbReference>
<dbReference type="PANTHER" id="PTHR10357:SF219">
    <property type="entry name" value="MALTOSE ALPHA-D-GLUCOSYLTRANSFERASE"/>
    <property type="match status" value="1"/>
</dbReference>
<comment type="similarity">
    <text evidence="2">Belongs to the glycosyl hydrolase 13 family. TreS subfamily.</text>
</comment>
<evidence type="ECO:0000313" key="10">
    <source>
        <dbReference type="Proteomes" id="UP001611383"/>
    </source>
</evidence>
<dbReference type="Gene3D" id="2.60.40.1180">
    <property type="entry name" value="Golgi alpha-mannosidase II"/>
    <property type="match status" value="1"/>
</dbReference>
<protein>
    <recommendedName>
        <fullName evidence="3">maltose alpha-D-glucosyltransferase</fullName>
        <ecNumber evidence="3">5.4.99.16</ecNumber>
    </recommendedName>
    <alternativeName>
        <fullName evidence="7">Maltose alpha-D-glucosyltransferase</fullName>
    </alternativeName>
</protein>
<name>A0ABY9WU96_9BACT</name>
<keyword evidence="6 9" id="KW-0413">Isomerase</keyword>
<dbReference type="InterPro" id="IPR032091">
    <property type="entry name" value="Malt_amylase-like_C"/>
</dbReference>
<gene>
    <name evidence="9" type="primary">treS</name>
    <name evidence="9" type="ORF">F0U60_26460</name>
</gene>
<dbReference type="SUPFAM" id="SSF51011">
    <property type="entry name" value="Glycosyl hydrolase domain"/>
    <property type="match status" value="1"/>
</dbReference>
<evidence type="ECO:0000259" key="8">
    <source>
        <dbReference type="SMART" id="SM00642"/>
    </source>
</evidence>
<dbReference type="EC" id="5.4.99.16" evidence="3"/>
<reference evidence="9 10" key="1">
    <citation type="submission" date="2019-08" db="EMBL/GenBank/DDBJ databases">
        <title>Archangium and Cystobacter genomes.</title>
        <authorList>
            <person name="Chen I.-C.K."/>
            <person name="Wielgoss S."/>
        </authorList>
    </citation>
    <scope>NUCLEOTIDE SEQUENCE [LARGE SCALE GENOMIC DNA]</scope>
    <source>
        <strain evidence="9 10">Cbm 6</strain>
    </source>
</reference>
<dbReference type="CDD" id="cd11334">
    <property type="entry name" value="AmyAc_TreS"/>
    <property type="match status" value="1"/>
</dbReference>
<evidence type="ECO:0000256" key="1">
    <source>
        <dbReference type="ARBA" id="ARBA00001595"/>
    </source>
</evidence>
<dbReference type="SMART" id="SM00642">
    <property type="entry name" value="Aamy"/>
    <property type="match status" value="1"/>
</dbReference>
<sequence length="553" mass="65027">MTRTDPLWYKKAVIYELHIRAFYDSNADGHGDIPGLIEKLPYLQDLGVTCLWILPHYPSPLKDDGYDIADYYAVHPDYGTLADFQRLVDEAHKRDIRILSELVVNHTSDQHAWFQEARRDPKSPKRDFYVWSDTDDRYQGARIIFLDTERSNWTWDPVAKQYFWHRFFSHQPDLNYDNPEVQEAMLDVMRFWLNMGVDGFRCDAVPYLFEREGTNCENLPETHAFLKKLRKAIDSEYPDKMLLAEANQWPADVRVYFGDGDEFHMGFHFPVMPRLFMAVRKEDRTPIVEILQQTPEIPETCQWAIFLRNHDELTLEMVTDEDRDYMYREYATDPRMRINLGIRRRLAPLMDNGRRRIELMHSLLFTLPGTPVLYYGDEIGMGDNIYLGDRNGVRTPMQWTPDRNAGFSRADGARLYAPIIGDPVYGYQSINVEAQERVRSSLLNWMKRMIRVRQRYPAFAMGKLRWLNPDNRKVLAFTREYEGQTILIVCNLSRFAQPAVIDLRDWEGQVPVELIGETPFPRISGSMPYQLTLGPYMFLWFRLEKLAPGRGMP</sequence>
<evidence type="ECO:0000256" key="3">
    <source>
        <dbReference type="ARBA" id="ARBA00012619"/>
    </source>
</evidence>
<dbReference type="InterPro" id="IPR012810">
    <property type="entry name" value="TreS/a-amylase_N"/>
</dbReference>
<evidence type="ECO:0000256" key="6">
    <source>
        <dbReference type="ARBA" id="ARBA00023235"/>
    </source>
</evidence>
<accession>A0ABY9WU96</accession>
<dbReference type="Gene3D" id="3.20.20.80">
    <property type="entry name" value="Glycosidases"/>
    <property type="match status" value="1"/>
</dbReference>
<keyword evidence="5" id="KW-0106">Calcium</keyword>
<dbReference type="Pfam" id="PF16657">
    <property type="entry name" value="Malt_amylase_C"/>
    <property type="match status" value="1"/>
</dbReference>
<dbReference type="Proteomes" id="UP001611383">
    <property type="component" value="Chromosome"/>
</dbReference>
<evidence type="ECO:0000256" key="5">
    <source>
        <dbReference type="ARBA" id="ARBA00022837"/>
    </source>
</evidence>
<keyword evidence="4" id="KW-0479">Metal-binding</keyword>
<dbReference type="EMBL" id="CP043494">
    <property type="protein sequence ID" value="WNG47270.1"/>
    <property type="molecule type" value="Genomic_DNA"/>
</dbReference>
<evidence type="ECO:0000256" key="7">
    <source>
        <dbReference type="ARBA" id="ARBA00031378"/>
    </source>
</evidence>
<dbReference type="InterPro" id="IPR045857">
    <property type="entry name" value="O16G_dom_2"/>
</dbReference>
<dbReference type="NCBIfam" id="TIGR02456">
    <property type="entry name" value="treS_nterm"/>
    <property type="match status" value="1"/>
</dbReference>
<keyword evidence="10" id="KW-1185">Reference proteome</keyword>
<evidence type="ECO:0000313" key="9">
    <source>
        <dbReference type="EMBL" id="WNG47270.1"/>
    </source>
</evidence>
<proteinExistence type="inferred from homology"/>
<dbReference type="InterPro" id="IPR017853">
    <property type="entry name" value="GH"/>
</dbReference>
<evidence type="ECO:0000256" key="2">
    <source>
        <dbReference type="ARBA" id="ARBA00005496"/>
    </source>
</evidence>
<evidence type="ECO:0000256" key="4">
    <source>
        <dbReference type="ARBA" id="ARBA00022723"/>
    </source>
</evidence>
<organism evidence="9 10">
    <name type="scientific">Archangium minus</name>
    <dbReference type="NCBI Taxonomy" id="83450"/>
    <lineage>
        <taxon>Bacteria</taxon>
        <taxon>Pseudomonadati</taxon>
        <taxon>Myxococcota</taxon>
        <taxon>Myxococcia</taxon>
        <taxon>Myxococcales</taxon>
        <taxon>Cystobacterineae</taxon>
        <taxon>Archangiaceae</taxon>
        <taxon>Archangium</taxon>
    </lineage>
</organism>
<dbReference type="SUPFAM" id="SSF51445">
    <property type="entry name" value="(Trans)glycosidases"/>
    <property type="match status" value="1"/>
</dbReference>
<dbReference type="Gene3D" id="3.90.400.10">
    <property type="entry name" value="Oligo-1,6-glucosidase, Domain 2"/>
    <property type="match status" value="1"/>
</dbReference>